<dbReference type="RefSeq" id="WP_156621407.1">
    <property type="nucleotide sequence ID" value="NZ_CACRUB010000031.1"/>
</dbReference>
<keyword evidence="1" id="KW-0378">Hydrolase</keyword>
<dbReference type="EMBL" id="CACRUB010000031">
    <property type="protein sequence ID" value="VYU25940.1"/>
    <property type="molecule type" value="Genomic_DNA"/>
</dbReference>
<feature type="domain" description="YqaJ viral recombinase" evidence="2">
    <location>
        <begin position="22"/>
        <end position="158"/>
    </location>
</feature>
<dbReference type="InterPro" id="IPR019080">
    <property type="entry name" value="YqaJ_viral_recombinase"/>
</dbReference>
<dbReference type="Pfam" id="PF09588">
    <property type="entry name" value="YqaJ"/>
    <property type="match status" value="1"/>
</dbReference>
<name>A0A6N3DAJ5_FLAPL</name>
<proteinExistence type="predicted"/>
<evidence type="ECO:0000259" key="2">
    <source>
        <dbReference type="Pfam" id="PF09588"/>
    </source>
</evidence>
<sequence length="345" mass="39711">MALDLNYKPNILVNTAGMEEDEWLSWRKKGVGGSDVAAALGLSPYKTARELFYDKIGVKLRVAEEDKSITFEIGHLLEDVVARIFSKKTGFTVYQDQTMYQHPLFPFMLADVDRFIHLPNGDRGLLECKTAHYDTQFLWANDAVPRHYELQVKHYMSVMNINVAYIACLFSNSENDFVWRKIERDLDEEESTIQQLQYFWEHYVLNRIEPPLTEKPDMVLAALSRFYGPANQVLAPAILFGPEYASVLDSIIAMKQQKQDLEAQARKLDTQIKRAYAPIVELMGPSSVAFCEQNGLKYSITYNPKYREGVPKEKLSILKAQHPDIYDEFVKTSESRIFKVEKTNV</sequence>
<evidence type="ECO:0000313" key="3">
    <source>
        <dbReference type="EMBL" id="VYU25940.1"/>
    </source>
</evidence>
<dbReference type="InterPro" id="IPR051703">
    <property type="entry name" value="NF-kappa-B_Signaling_Reg"/>
</dbReference>
<dbReference type="InterPro" id="IPR017482">
    <property type="entry name" value="Lambda-type_endonuclease"/>
</dbReference>
<dbReference type="InterPro" id="IPR011604">
    <property type="entry name" value="PDDEXK-like_dom_sf"/>
</dbReference>
<dbReference type="SUPFAM" id="SSF52980">
    <property type="entry name" value="Restriction endonuclease-like"/>
    <property type="match status" value="1"/>
</dbReference>
<dbReference type="PANTHER" id="PTHR46609">
    <property type="entry name" value="EXONUCLEASE, PHAGE-TYPE/RECB, C-TERMINAL DOMAIN-CONTAINING PROTEIN"/>
    <property type="match status" value="1"/>
</dbReference>
<gene>
    <name evidence="3" type="ORF">FPLFYP42_01741</name>
</gene>
<dbReference type="PANTHER" id="PTHR46609:SF6">
    <property type="entry name" value="EXONUCLEASE, PHAGE-TYPE_RECB, C-TERMINAL DOMAIN-CONTAINING PROTEIN-RELATED"/>
    <property type="match status" value="1"/>
</dbReference>
<reference evidence="3" key="1">
    <citation type="submission" date="2019-11" db="EMBL/GenBank/DDBJ databases">
        <authorList>
            <person name="Feng L."/>
        </authorList>
    </citation>
    <scope>NUCLEOTIDE SEQUENCE</scope>
    <source>
        <strain evidence="3">FplautiiLFYP42</strain>
    </source>
</reference>
<dbReference type="NCBIfam" id="TIGR03033">
    <property type="entry name" value="phage_rel_nuc"/>
    <property type="match status" value="1"/>
</dbReference>
<protein>
    <submittedName>
        <fullName evidence="3">YqaJ-like viral recombinase domain protein</fullName>
    </submittedName>
</protein>
<dbReference type="GO" id="GO:0016787">
    <property type="term" value="F:hydrolase activity"/>
    <property type="evidence" value="ECO:0007669"/>
    <property type="project" value="UniProtKB-KW"/>
</dbReference>
<dbReference type="Gene3D" id="3.90.320.10">
    <property type="match status" value="1"/>
</dbReference>
<accession>A0A6N3DAJ5</accession>
<dbReference type="InterPro" id="IPR011335">
    <property type="entry name" value="Restrct_endonuc-II-like"/>
</dbReference>
<evidence type="ECO:0000256" key="1">
    <source>
        <dbReference type="ARBA" id="ARBA00022801"/>
    </source>
</evidence>
<organism evidence="3">
    <name type="scientific">Flavonifractor plautii</name>
    <name type="common">Fusobacterium plautii</name>
    <dbReference type="NCBI Taxonomy" id="292800"/>
    <lineage>
        <taxon>Bacteria</taxon>
        <taxon>Bacillati</taxon>
        <taxon>Bacillota</taxon>
        <taxon>Clostridia</taxon>
        <taxon>Eubacteriales</taxon>
        <taxon>Oscillospiraceae</taxon>
        <taxon>Flavonifractor</taxon>
    </lineage>
</organism>
<dbReference type="AlphaFoldDB" id="A0A6N3DAJ5"/>